<protein>
    <submittedName>
        <fullName evidence="8">MFS transporter</fullName>
    </submittedName>
</protein>
<comment type="caution">
    <text evidence="8">The sequence shown here is derived from an EMBL/GenBank/DDBJ whole genome shotgun (WGS) entry which is preliminary data.</text>
</comment>
<evidence type="ECO:0000313" key="8">
    <source>
        <dbReference type="EMBL" id="MQQ07179.1"/>
    </source>
</evidence>
<evidence type="ECO:0000256" key="6">
    <source>
        <dbReference type="SAM" id="Phobius"/>
    </source>
</evidence>
<feature type="domain" description="Major facilitator superfamily (MFS) profile" evidence="7">
    <location>
        <begin position="1"/>
        <end position="383"/>
    </location>
</feature>
<feature type="transmembrane region" description="Helical" evidence="6">
    <location>
        <begin position="297"/>
        <end position="318"/>
    </location>
</feature>
<evidence type="ECO:0000259" key="7">
    <source>
        <dbReference type="PROSITE" id="PS50850"/>
    </source>
</evidence>
<accession>A0A843YDN3</accession>
<evidence type="ECO:0000256" key="2">
    <source>
        <dbReference type="ARBA" id="ARBA00022448"/>
    </source>
</evidence>
<feature type="transmembrane region" description="Helical" evidence="6">
    <location>
        <begin position="88"/>
        <end position="111"/>
    </location>
</feature>
<proteinExistence type="predicted"/>
<dbReference type="SUPFAM" id="SSF103473">
    <property type="entry name" value="MFS general substrate transporter"/>
    <property type="match status" value="1"/>
</dbReference>
<feature type="transmembrane region" description="Helical" evidence="6">
    <location>
        <begin position="240"/>
        <end position="260"/>
    </location>
</feature>
<feature type="transmembrane region" description="Helical" evidence="6">
    <location>
        <begin position="154"/>
        <end position="173"/>
    </location>
</feature>
<feature type="transmembrane region" description="Helical" evidence="6">
    <location>
        <begin position="359"/>
        <end position="378"/>
    </location>
</feature>
<evidence type="ECO:0000256" key="1">
    <source>
        <dbReference type="ARBA" id="ARBA00004141"/>
    </source>
</evidence>
<evidence type="ECO:0000256" key="4">
    <source>
        <dbReference type="ARBA" id="ARBA00022989"/>
    </source>
</evidence>
<dbReference type="InterPro" id="IPR005829">
    <property type="entry name" value="Sugar_transporter_CS"/>
</dbReference>
<dbReference type="GO" id="GO:0042908">
    <property type="term" value="P:xenobiotic transport"/>
    <property type="evidence" value="ECO:0007669"/>
    <property type="project" value="UniProtKB-ARBA"/>
</dbReference>
<keyword evidence="3 6" id="KW-0812">Transmembrane</keyword>
<dbReference type="EMBL" id="WIBF01000001">
    <property type="protein sequence ID" value="MQQ07179.1"/>
    <property type="molecule type" value="Genomic_DNA"/>
</dbReference>
<dbReference type="InterPro" id="IPR036259">
    <property type="entry name" value="MFS_trans_sf"/>
</dbReference>
<dbReference type="PROSITE" id="PS50850">
    <property type="entry name" value="MFS"/>
    <property type="match status" value="1"/>
</dbReference>
<feature type="transmembrane region" description="Helical" evidence="6">
    <location>
        <begin position="330"/>
        <end position="353"/>
    </location>
</feature>
<dbReference type="Pfam" id="PF07690">
    <property type="entry name" value="MFS_1"/>
    <property type="match status" value="1"/>
</dbReference>
<dbReference type="Gene3D" id="1.20.1720.10">
    <property type="entry name" value="Multidrug resistance protein D"/>
    <property type="match status" value="1"/>
</dbReference>
<dbReference type="GO" id="GO:0022857">
    <property type="term" value="F:transmembrane transporter activity"/>
    <property type="evidence" value="ECO:0007669"/>
    <property type="project" value="InterPro"/>
</dbReference>
<keyword evidence="2" id="KW-0813">Transport</keyword>
<evidence type="ECO:0000256" key="3">
    <source>
        <dbReference type="ARBA" id="ARBA00022692"/>
    </source>
</evidence>
<feature type="transmembrane region" description="Helical" evidence="6">
    <location>
        <begin position="37"/>
        <end position="53"/>
    </location>
</feature>
<name>A0A843YDN3_9RHOB</name>
<dbReference type="Proteomes" id="UP000444174">
    <property type="component" value="Unassembled WGS sequence"/>
</dbReference>
<reference evidence="8 9" key="1">
    <citation type="submission" date="2019-10" db="EMBL/GenBank/DDBJ databases">
        <title>Epibacterium sp. nov., isolated from seawater.</title>
        <authorList>
            <person name="Zhang X."/>
            <person name="Li N."/>
        </authorList>
    </citation>
    <scope>NUCLEOTIDE SEQUENCE [LARGE SCALE GENOMIC DNA]</scope>
    <source>
        <strain evidence="8 9">SM1979</strain>
    </source>
</reference>
<feature type="transmembrane region" description="Helical" evidence="6">
    <location>
        <begin position="65"/>
        <end position="82"/>
    </location>
</feature>
<keyword evidence="9" id="KW-1185">Reference proteome</keyword>
<dbReference type="InterPro" id="IPR020846">
    <property type="entry name" value="MFS_dom"/>
</dbReference>
<organism evidence="8 9">
    <name type="scientific">Tritonibacter litoralis</name>
    <dbReference type="NCBI Taxonomy" id="2662264"/>
    <lineage>
        <taxon>Bacteria</taxon>
        <taxon>Pseudomonadati</taxon>
        <taxon>Pseudomonadota</taxon>
        <taxon>Alphaproteobacteria</taxon>
        <taxon>Rhodobacterales</taxon>
        <taxon>Paracoccaceae</taxon>
        <taxon>Tritonibacter</taxon>
    </lineage>
</organism>
<dbReference type="GO" id="GO:0005886">
    <property type="term" value="C:plasma membrane"/>
    <property type="evidence" value="ECO:0007669"/>
    <property type="project" value="TreeGrafter"/>
</dbReference>
<comment type="subcellular location">
    <subcellularLocation>
        <location evidence="1">Membrane</location>
        <topology evidence="1">Multi-pass membrane protein</topology>
    </subcellularLocation>
</comment>
<dbReference type="PANTHER" id="PTHR23502:SF132">
    <property type="entry name" value="POLYAMINE TRANSPORTER 2-RELATED"/>
    <property type="match status" value="1"/>
</dbReference>
<gene>
    <name evidence="8" type="ORF">GFB49_01805</name>
</gene>
<feature type="transmembrane region" description="Helical" evidence="6">
    <location>
        <begin position="208"/>
        <end position="228"/>
    </location>
</feature>
<sequence length="392" mass="41513">MVALSFALIAFSIDAMLPALPQIATELSSQDPNKAQLVLSTFLLGMGIGFFFVGPISDAVGRRPVLIGGALLYAVAALLAALSNSLEVLLLSRFFMGVCAAGPRIVGLAVVRDLFKGRDMAQVVSYAVMIFTLAPAVAPAVGAAILLFSGWRSIFVAFFIFAVVLLAWVGGRLPETLTREKRAPMRLSSLISASQEVFSNPVARTSMVLQSLIIGMLFAMLTSVQQIYGEIFGRAESFPYWFAIVALVSGVGSMANAKLVTRLGMRVIISFGLAVQTCVSLLVLTLSLAVAPEQMPFALFVIWQCTVFLMIATSMGNLNAMAMEPLGHIAGLAASLMSAISTVCGVVIATPIGQMFDGTLRPISGALFVMALVSWLVMRGLNRNEATTAAAE</sequence>
<dbReference type="AlphaFoldDB" id="A0A843YDN3"/>
<dbReference type="InterPro" id="IPR011701">
    <property type="entry name" value="MFS"/>
</dbReference>
<dbReference type="PROSITE" id="PS00216">
    <property type="entry name" value="SUGAR_TRANSPORT_1"/>
    <property type="match status" value="1"/>
</dbReference>
<keyword evidence="5 6" id="KW-0472">Membrane</keyword>
<evidence type="ECO:0000256" key="5">
    <source>
        <dbReference type="ARBA" id="ARBA00023136"/>
    </source>
</evidence>
<feature type="transmembrane region" description="Helical" evidence="6">
    <location>
        <begin position="267"/>
        <end position="291"/>
    </location>
</feature>
<dbReference type="GO" id="GO:0140115">
    <property type="term" value="P:export across plasma membrane"/>
    <property type="evidence" value="ECO:0007669"/>
    <property type="project" value="UniProtKB-ARBA"/>
</dbReference>
<dbReference type="PANTHER" id="PTHR23502">
    <property type="entry name" value="MAJOR FACILITATOR SUPERFAMILY"/>
    <property type="match status" value="1"/>
</dbReference>
<feature type="transmembrane region" description="Helical" evidence="6">
    <location>
        <begin position="123"/>
        <end position="148"/>
    </location>
</feature>
<keyword evidence="4 6" id="KW-1133">Transmembrane helix</keyword>
<evidence type="ECO:0000313" key="9">
    <source>
        <dbReference type="Proteomes" id="UP000444174"/>
    </source>
</evidence>